<gene>
    <name evidence="2" type="ORF">BZL35_00460</name>
</gene>
<reference evidence="2 3" key="1">
    <citation type="journal article" date="2017" name="Front. Microbiol.">
        <title>Genome of Ca. Pandoraea novymonadis, an Endosymbiotic Bacterium of the Trypanosomatid Novymonas esmeraldas.</title>
        <authorList>
            <person name="Kostygov A.Y."/>
            <person name="Butenko A."/>
            <person name="Nenarokova A."/>
            <person name="Tashyreva D."/>
            <person name="Flegontov P."/>
            <person name="Lukes J."/>
            <person name="Yurchenko V."/>
        </authorList>
    </citation>
    <scope>NUCLEOTIDE SEQUENCE [LARGE SCALE GENOMIC DNA]</scope>
    <source>
        <strain evidence="2 3">E262</strain>
    </source>
</reference>
<dbReference type="EMBL" id="MUHY01000001">
    <property type="protein sequence ID" value="PSB92225.1"/>
    <property type="molecule type" value="Genomic_DNA"/>
</dbReference>
<dbReference type="Proteomes" id="UP000242660">
    <property type="component" value="Unassembled WGS sequence"/>
</dbReference>
<feature type="coiled-coil region" evidence="1">
    <location>
        <begin position="26"/>
        <end position="67"/>
    </location>
</feature>
<keyword evidence="1" id="KW-0175">Coiled coil</keyword>
<evidence type="ECO:0000256" key="1">
    <source>
        <dbReference type="SAM" id="Coils"/>
    </source>
</evidence>
<evidence type="ECO:0000313" key="2">
    <source>
        <dbReference type="EMBL" id="PSB92225.1"/>
    </source>
</evidence>
<protein>
    <recommendedName>
        <fullName evidence="4">Chromosome partition protein Smc</fullName>
    </recommendedName>
</protein>
<proteinExistence type="predicted"/>
<dbReference type="RefSeq" id="WP_106182477.1">
    <property type="nucleotide sequence ID" value="NZ_MUHY01000001.1"/>
</dbReference>
<sequence>MLAQLELLASKIEQLISVNQHSRQHNETLLAELELTKTKCENALKNVEQLYQERDALRLNRDQLARKINDAHIRLSTILEELQSITNQNR</sequence>
<evidence type="ECO:0008006" key="4">
    <source>
        <dbReference type="Google" id="ProtNLM"/>
    </source>
</evidence>
<comment type="caution">
    <text evidence="2">The sequence shown here is derived from an EMBL/GenBank/DDBJ whole genome shotgun (WGS) entry which is preliminary data.</text>
</comment>
<organism evidence="2 3">
    <name type="scientific">Candidatus Pandoraea novymonadis</name>
    <dbReference type="NCBI Taxonomy" id="1808959"/>
    <lineage>
        <taxon>Bacteria</taxon>
        <taxon>Pseudomonadati</taxon>
        <taxon>Pseudomonadota</taxon>
        <taxon>Betaproteobacteria</taxon>
        <taxon>Burkholderiales</taxon>
        <taxon>Burkholderiaceae</taxon>
        <taxon>Pandoraea</taxon>
    </lineage>
</organism>
<evidence type="ECO:0000313" key="3">
    <source>
        <dbReference type="Proteomes" id="UP000242660"/>
    </source>
</evidence>
<name>A0ABX5FEV1_9BURK</name>
<accession>A0ABX5FEV1</accession>
<keyword evidence="3" id="KW-1185">Reference proteome</keyword>